<evidence type="ECO:0000313" key="3">
    <source>
        <dbReference type="EMBL" id="RDU48221.1"/>
    </source>
</evidence>
<name>A0A3D8HBJ3_9BACT</name>
<protein>
    <submittedName>
        <fullName evidence="2">Helix-turn-helix transcriptional regulator</fullName>
    </submittedName>
    <submittedName>
        <fullName evidence="3">XRE family transcriptional regulator</fullName>
    </submittedName>
</protein>
<dbReference type="SMART" id="SM00530">
    <property type="entry name" value="HTH_XRE"/>
    <property type="match status" value="1"/>
</dbReference>
<evidence type="ECO:0000313" key="4">
    <source>
        <dbReference type="Proteomes" id="UP000256321"/>
    </source>
</evidence>
<dbReference type="CDD" id="cd00093">
    <property type="entry name" value="HTH_XRE"/>
    <property type="match status" value="1"/>
</dbReference>
<dbReference type="PROSITE" id="PS50943">
    <property type="entry name" value="HTH_CROC1"/>
    <property type="match status" value="1"/>
</dbReference>
<dbReference type="EMBL" id="JACRTI010000044">
    <property type="protein sequence ID" value="MBC8603026.1"/>
    <property type="molecule type" value="Genomic_DNA"/>
</dbReference>
<organism evidence="3 4">
    <name type="scientific">Parabacteroides acidifaciens</name>
    <dbReference type="NCBI Taxonomy" id="2290935"/>
    <lineage>
        <taxon>Bacteria</taxon>
        <taxon>Pseudomonadati</taxon>
        <taxon>Bacteroidota</taxon>
        <taxon>Bacteroidia</taxon>
        <taxon>Bacteroidales</taxon>
        <taxon>Tannerellaceae</taxon>
        <taxon>Parabacteroides</taxon>
    </lineage>
</organism>
<keyword evidence="5" id="KW-1185">Reference proteome</keyword>
<dbReference type="GO" id="GO:0003677">
    <property type="term" value="F:DNA binding"/>
    <property type="evidence" value="ECO:0007669"/>
    <property type="project" value="InterPro"/>
</dbReference>
<dbReference type="Gene3D" id="1.10.260.40">
    <property type="entry name" value="lambda repressor-like DNA-binding domains"/>
    <property type="match status" value="1"/>
</dbReference>
<evidence type="ECO:0000313" key="5">
    <source>
        <dbReference type="Proteomes" id="UP000629596"/>
    </source>
</evidence>
<reference evidence="3 4" key="1">
    <citation type="submission" date="2018-07" db="EMBL/GenBank/DDBJ databases">
        <title>Parabacteroides acidifaciens nov. sp., isolated from human feces.</title>
        <authorList>
            <person name="Wang Y.J."/>
        </authorList>
    </citation>
    <scope>NUCLEOTIDE SEQUENCE [LARGE SCALE GENOMIC DNA]</scope>
    <source>
        <strain evidence="3 4">426-9</strain>
    </source>
</reference>
<comment type="caution">
    <text evidence="3">The sequence shown here is derived from an EMBL/GenBank/DDBJ whole genome shotgun (WGS) entry which is preliminary data.</text>
</comment>
<dbReference type="EMBL" id="QREV01000044">
    <property type="protein sequence ID" value="RDU48221.1"/>
    <property type="molecule type" value="Genomic_DNA"/>
</dbReference>
<dbReference type="InterPro" id="IPR010982">
    <property type="entry name" value="Lambda_DNA-bd_dom_sf"/>
</dbReference>
<evidence type="ECO:0000259" key="1">
    <source>
        <dbReference type="PROSITE" id="PS50943"/>
    </source>
</evidence>
<dbReference type="AlphaFoldDB" id="A0A3D8HBJ3"/>
<dbReference type="InterPro" id="IPR001387">
    <property type="entry name" value="Cro/C1-type_HTH"/>
</dbReference>
<reference evidence="2 5" key="2">
    <citation type="submission" date="2020-08" db="EMBL/GenBank/DDBJ databases">
        <title>Genome public.</title>
        <authorList>
            <person name="Liu C."/>
            <person name="Sun Q."/>
        </authorList>
    </citation>
    <scope>NUCLEOTIDE SEQUENCE [LARGE SCALE GENOMIC DNA]</scope>
    <source>
        <strain evidence="2 5">426_9</strain>
    </source>
</reference>
<dbReference type="Proteomes" id="UP000629596">
    <property type="component" value="Unassembled WGS sequence"/>
</dbReference>
<accession>A0A3D8HBJ3</accession>
<dbReference type="Pfam" id="PF01381">
    <property type="entry name" value="HTH_3"/>
    <property type="match status" value="1"/>
</dbReference>
<dbReference type="Proteomes" id="UP000256321">
    <property type="component" value="Unassembled WGS sequence"/>
</dbReference>
<dbReference type="SUPFAM" id="SSF47413">
    <property type="entry name" value="lambda repressor-like DNA-binding domains"/>
    <property type="match status" value="1"/>
</dbReference>
<sequence>MEEKKLNRLKVILAEKNLSNKWLSEQLGVGQATISKWVTNSSQPNLEMLLRMSECLQVSLEELVRFDALPKIEKKKITYKT</sequence>
<dbReference type="RefSeq" id="WP_115500520.1">
    <property type="nucleotide sequence ID" value="NZ_JACRTI010000044.1"/>
</dbReference>
<gene>
    <name evidence="3" type="ORF">DWU89_15400</name>
    <name evidence="2" type="ORF">H8784_15025</name>
</gene>
<proteinExistence type="predicted"/>
<evidence type="ECO:0000313" key="2">
    <source>
        <dbReference type="EMBL" id="MBC8603026.1"/>
    </source>
</evidence>
<feature type="domain" description="HTH cro/C1-type" evidence="1">
    <location>
        <begin position="9"/>
        <end position="63"/>
    </location>
</feature>